<proteinExistence type="predicted"/>
<reference evidence="2" key="2">
    <citation type="journal article" date="2008" name="Nucleic Acids Res.">
        <title>The rice annotation project database (RAP-DB): 2008 update.</title>
        <authorList>
            <consortium name="The rice annotation project (RAP)"/>
        </authorList>
    </citation>
    <scope>GENOME REANNOTATION</scope>
    <source>
        <strain evidence="2">cv. Nipponbare</strain>
    </source>
</reference>
<dbReference type="EMBL" id="AP008207">
    <property type="protein sequence ID" value="BAF06361.1"/>
    <property type="molecule type" value="Genomic_DNA"/>
</dbReference>
<organism evidence="1 2">
    <name type="scientific">Oryza sativa subsp. japonica</name>
    <name type="common">Rice</name>
    <dbReference type="NCBI Taxonomy" id="39947"/>
    <lineage>
        <taxon>Eukaryota</taxon>
        <taxon>Viridiplantae</taxon>
        <taxon>Streptophyta</taxon>
        <taxon>Embryophyta</taxon>
        <taxon>Tracheophyta</taxon>
        <taxon>Spermatophyta</taxon>
        <taxon>Magnoliopsida</taxon>
        <taxon>Liliopsida</taxon>
        <taxon>Poales</taxon>
        <taxon>Poaceae</taxon>
        <taxon>BOP clade</taxon>
        <taxon>Oryzoideae</taxon>
        <taxon>Oryzeae</taxon>
        <taxon>Oryzinae</taxon>
        <taxon>Oryza</taxon>
        <taxon>Oryza sativa</taxon>
    </lineage>
</organism>
<dbReference type="KEGG" id="dosa:Os01g0782300"/>
<dbReference type="AlphaFoldDB" id="Q0JIR7"/>
<evidence type="ECO:0000313" key="2">
    <source>
        <dbReference type="Proteomes" id="UP000000763"/>
    </source>
</evidence>
<feature type="non-terminal residue" evidence="1">
    <location>
        <position position="1"/>
    </location>
</feature>
<gene>
    <name evidence="1" type="ordered locus">Os01g0782300</name>
</gene>
<protein>
    <submittedName>
        <fullName evidence="1">Os01g0782300 protein</fullName>
    </submittedName>
</protein>
<accession>Q0JIR7</accession>
<reference evidence="1 2" key="1">
    <citation type="journal article" date="2005" name="Nature">
        <title>The map-based sequence of the rice genome.</title>
        <authorList>
            <consortium name="International rice genome sequencing project (IRGSP)"/>
            <person name="Matsumoto T."/>
            <person name="Wu J."/>
            <person name="Kanamori H."/>
            <person name="Katayose Y."/>
            <person name="Fujisawa M."/>
            <person name="Namiki N."/>
            <person name="Mizuno H."/>
            <person name="Yamamoto K."/>
            <person name="Antonio B.A."/>
            <person name="Baba T."/>
            <person name="Sakata K."/>
            <person name="Nagamura Y."/>
            <person name="Aoki H."/>
            <person name="Arikawa K."/>
            <person name="Arita K."/>
            <person name="Bito T."/>
            <person name="Chiden Y."/>
            <person name="Fujitsuka N."/>
            <person name="Fukunaka R."/>
            <person name="Hamada M."/>
            <person name="Harada C."/>
            <person name="Hayashi A."/>
            <person name="Hijishita S."/>
            <person name="Honda M."/>
            <person name="Hosokawa S."/>
            <person name="Ichikawa Y."/>
            <person name="Idonuma A."/>
            <person name="Iijima M."/>
            <person name="Ikeda M."/>
            <person name="Ikeno M."/>
            <person name="Ito K."/>
            <person name="Ito S."/>
            <person name="Ito T."/>
            <person name="Ito Y."/>
            <person name="Ito Y."/>
            <person name="Iwabuchi A."/>
            <person name="Kamiya K."/>
            <person name="Karasawa W."/>
            <person name="Kurita K."/>
            <person name="Katagiri S."/>
            <person name="Kikuta A."/>
            <person name="Kobayashi H."/>
            <person name="Kobayashi N."/>
            <person name="Machita K."/>
            <person name="Maehara T."/>
            <person name="Masukawa M."/>
            <person name="Mizubayashi T."/>
            <person name="Mukai Y."/>
            <person name="Nagasaki H."/>
            <person name="Nagata Y."/>
            <person name="Naito S."/>
            <person name="Nakashima M."/>
            <person name="Nakama Y."/>
            <person name="Nakamichi Y."/>
            <person name="Nakamura M."/>
            <person name="Meguro A."/>
            <person name="Negishi M."/>
            <person name="Ohta I."/>
            <person name="Ohta T."/>
            <person name="Okamoto M."/>
            <person name="Ono N."/>
            <person name="Saji S."/>
            <person name="Sakaguchi M."/>
            <person name="Sakai K."/>
            <person name="Shibata M."/>
            <person name="Shimokawa T."/>
            <person name="Song J."/>
            <person name="Takazaki Y."/>
            <person name="Terasawa K."/>
            <person name="Tsugane M."/>
            <person name="Tsuji K."/>
            <person name="Ueda S."/>
            <person name="Waki K."/>
            <person name="Yamagata H."/>
            <person name="Yamamoto M."/>
            <person name="Yamamoto S."/>
            <person name="Yamane H."/>
            <person name="Yoshiki S."/>
            <person name="Yoshihara R."/>
            <person name="Yukawa K."/>
            <person name="Zhong H."/>
            <person name="Yano M."/>
            <person name="Yuan Q."/>
            <person name="Ouyang S."/>
            <person name="Liu J."/>
            <person name="Jones K.M."/>
            <person name="Gansberger K."/>
            <person name="Moffat K."/>
            <person name="Hill J."/>
            <person name="Bera J."/>
            <person name="Fadrosh D."/>
            <person name="Jin S."/>
            <person name="Johri S."/>
            <person name="Kim M."/>
            <person name="Overton L."/>
            <person name="Reardon M."/>
            <person name="Tsitrin T."/>
            <person name="Vuong H."/>
            <person name="Weaver B."/>
            <person name="Ciecko A."/>
            <person name="Tallon L."/>
            <person name="Jackson J."/>
            <person name="Pai G."/>
            <person name="Aken S.V."/>
            <person name="Utterback T."/>
            <person name="Reidmuller S."/>
            <person name="Feldblyum T."/>
            <person name="Hsiao J."/>
            <person name="Zismann V."/>
            <person name="Iobst S."/>
            <person name="de Vazeille A.R."/>
            <person name="Buell C.R."/>
            <person name="Ying K."/>
            <person name="Li Y."/>
            <person name="Lu T."/>
            <person name="Huang Y."/>
            <person name="Zhao Q."/>
            <person name="Feng Q."/>
            <person name="Zhang L."/>
            <person name="Zhu J."/>
            <person name="Weng Q."/>
            <person name="Mu J."/>
            <person name="Lu Y."/>
            <person name="Fan D."/>
            <person name="Liu Y."/>
            <person name="Guan J."/>
            <person name="Zhang Y."/>
            <person name="Yu S."/>
            <person name="Liu X."/>
            <person name="Zhang Y."/>
            <person name="Hong G."/>
            <person name="Han B."/>
            <person name="Choisne N."/>
            <person name="Demange N."/>
            <person name="Orjeda G."/>
            <person name="Samain S."/>
            <person name="Cattolico L."/>
            <person name="Pelletier E."/>
            <person name="Couloux A."/>
            <person name="Segurens B."/>
            <person name="Wincker P."/>
            <person name="D'Hont A."/>
            <person name="Scarpelli C."/>
            <person name="Weissenbach J."/>
            <person name="Salanoubat M."/>
            <person name="Quetier F."/>
            <person name="Yu Y."/>
            <person name="Kim H.R."/>
            <person name="Rambo T."/>
            <person name="Currie J."/>
            <person name="Collura K."/>
            <person name="Luo M."/>
            <person name="Yang T."/>
            <person name="Ammiraju J.S.S."/>
            <person name="Engler F."/>
            <person name="Soderlund C."/>
            <person name="Wing R.A."/>
            <person name="Palmer L.E."/>
            <person name="de la Bastide M."/>
            <person name="Spiegel L."/>
            <person name="Nascimento L."/>
            <person name="Zutavern T."/>
            <person name="O'Shaughnessy A."/>
            <person name="Dike S."/>
            <person name="Dedhia N."/>
            <person name="Preston R."/>
            <person name="Balija V."/>
            <person name="McCombie W.R."/>
            <person name="Chow T."/>
            <person name="Chen H."/>
            <person name="Chung M."/>
            <person name="Chen C."/>
            <person name="Shaw J."/>
            <person name="Wu H."/>
            <person name="Hsiao K."/>
            <person name="Chao Y."/>
            <person name="Chu M."/>
            <person name="Cheng C."/>
            <person name="Hour A."/>
            <person name="Lee P."/>
            <person name="Lin S."/>
            <person name="Lin Y."/>
            <person name="Liou J."/>
            <person name="Liu S."/>
            <person name="Hsing Y."/>
            <person name="Raghuvanshi S."/>
            <person name="Mohanty A."/>
            <person name="Bharti A.K."/>
            <person name="Gaur A."/>
            <person name="Gupta V."/>
            <person name="Kumar D."/>
            <person name="Ravi V."/>
            <person name="Vij S."/>
            <person name="Kapur A."/>
            <person name="Khurana P."/>
            <person name="Khurana P."/>
            <person name="Khurana J.P."/>
            <person name="Tyagi A.K."/>
            <person name="Gaikwad K."/>
            <person name="Singh A."/>
            <person name="Dalal V."/>
            <person name="Srivastava S."/>
            <person name="Dixit A."/>
            <person name="Pal A.K."/>
            <person name="Ghazi I.A."/>
            <person name="Yadav M."/>
            <person name="Pandit A."/>
            <person name="Bhargava A."/>
            <person name="Sureshbabu K."/>
            <person name="Batra K."/>
            <person name="Sharma T.R."/>
            <person name="Mohapatra T."/>
            <person name="Singh N.K."/>
            <person name="Messing J."/>
            <person name="Nelson A.B."/>
            <person name="Fuks G."/>
            <person name="Kavchok S."/>
            <person name="Keizer G."/>
            <person name="Linton E."/>
            <person name="Llaca V."/>
            <person name="Song R."/>
            <person name="Tanyolac B."/>
            <person name="Young S."/>
            <person name="Ho-Il K."/>
            <person name="Hahn J.H."/>
            <person name="Sangsakoo G."/>
            <person name="Vanavichit A."/>
            <person name="de Mattos Luiz.A.T."/>
            <person name="Zimmer P.D."/>
            <person name="Malone G."/>
            <person name="Dellagostin O."/>
            <person name="de Oliveira A.C."/>
            <person name="Bevan M."/>
            <person name="Bancroft I."/>
            <person name="Minx P."/>
            <person name="Cordum H."/>
            <person name="Wilson R."/>
            <person name="Cheng Z."/>
            <person name="Jin W."/>
            <person name="Jiang J."/>
            <person name="Leong S.A."/>
            <person name="Iwama H."/>
            <person name="Gojobori T."/>
            <person name="Itoh T."/>
            <person name="Niimura Y."/>
            <person name="Fujii Y."/>
            <person name="Habara T."/>
            <person name="Sakai H."/>
            <person name="Sato Y."/>
            <person name="Wilson G."/>
            <person name="Kumar K."/>
            <person name="McCouch S."/>
            <person name="Juretic N."/>
            <person name="Hoen D."/>
            <person name="Wright S."/>
            <person name="Bruskiewich R."/>
            <person name="Bureau T."/>
            <person name="Miyao A."/>
            <person name="Hirochika H."/>
            <person name="Nishikawa T."/>
            <person name="Kadowaki K."/>
            <person name="Sugiura M."/>
            <person name="Burr B."/>
            <person name="Sasaki T."/>
        </authorList>
    </citation>
    <scope>NUCLEOTIDE SEQUENCE [LARGE SCALE GENOMIC DNA]</scope>
    <source>
        <strain evidence="2">cv. Nipponbare</strain>
    </source>
</reference>
<sequence>LGRQPLLLYMCRQGVYVHLKSKSFCSICLICNSNSTNVHTSRRAAYSSRAKRASSSFQTSRAELAF</sequence>
<dbReference type="Proteomes" id="UP000000763">
    <property type="component" value="Chromosome 1"/>
</dbReference>
<name>Q0JIR7_ORYSJ</name>
<evidence type="ECO:0000313" key="1">
    <source>
        <dbReference type="EMBL" id="BAF06361.1"/>
    </source>
</evidence>